<dbReference type="Proteomes" id="UP000515162">
    <property type="component" value="Chromosome 3R"/>
</dbReference>
<dbReference type="GeneID" id="117145626"/>
<dbReference type="InterPro" id="IPR028227">
    <property type="entry name" value="UPF0449"/>
</dbReference>
<keyword evidence="2" id="KW-1185">Reference proteome</keyword>
<evidence type="ECO:0000256" key="1">
    <source>
        <dbReference type="SAM" id="Coils"/>
    </source>
</evidence>
<accession>A0A6P8KDI7</accession>
<sequence>MFRKSRPKVEPPPTAPSVEEMMADMETFEVNQPTISGSTDNLDLEHAFLTEPENLPLPTWWQMFDEYDQKVKKLSSTVGDLETQRNQLKECYSKLEQNADKLRTDIQKQQALVKEALKC</sequence>
<gene>
    <name evidence="3" type="primary">LOC117145626</name>
</gene>
<reference evidence="3" key="1">
    <citation type="submission" date="2025-08" db="UniProtKB">
        <authorList>
            <consortium name="RefSeq"/>
        </authorList>
    </citation>
    <scope>IDENTIFICATION</scope>
    <source>
        <strain evidence="3">Mau12</strain>
        <tissue evidence="3">Whole Body</tissue>
    </source>
</reference>
<evidence type="ECO:0000313" key="3">
    <source>
        <dbReference type="RefSeq" id="XP_033167235.1"/>
    </source>
</evidence>
<dbReference type="AlphaFoldDB" id="A0A6P8KDI7"/>
<proteinExistence type="predicted"/>
<dbReference type="Pfam" id="PF15136">
    <property type="entry name" value="UPF0449"/>
    <property type="match status" value="1"/>
</dbReference>
<organism evidence="2 3">
    <name type="scientific">Drosophila mauritiana</name>
    <name type="common">Fruit fly</name>
    <dbReference type="NCBI Taxonomy" id="7226"/>
    <lineage>
        <taxon>Eukaryota</taxon>
        <taxon>Metazoa</taxon>
        <taxon>Ecdysozoa</taxon>
        <taxon>Arthropoda</taxon>
        <taxon>Hexapoda</taxon>
        <taxon>Insecta</taxon>
        <taxon>Pterygota</taxon>
        <taxon>Neoptera</taxon>
        <taxon>Endopterygota</taxon>
        <taxon>Diptera</taxon>
        <taxon>Brachycera</taxon>
        <taxon>Muscomorpha</taxon>
        <taxon>Ephydroidea</taxon>
        <taxon>Drosophilidae</taxon>
        <taxon>Drosophila</taxon>
        <taxon>Sophophora</taxon>
    </lineage>
</organism>
<feature type="coiled-coil region" evidence="1">
    <location>
        <begin position="78"/>
        <end position="112"/>
    </location>
</feature>
<keyword evidence="1" id="KW-0175">Coiled coil</keyword>
<dbReference type="RefSeq" id="XP_033167235.1">
    <property type="nucleotide sequence ID" value="XM_033311344.1"/>
</dbReference>
<name>A0A6P8KDI7_DROMA</name>
<evidence type="ECO:0000313" key="2">
    <source>
        <dbReference type="Proteomes" id="UP000515162"/>
    </source>
</evidence>
<protein>
    <submittedName>
        <fullName evidence="3">Uncharacterized protein LOC117145626</fullName>
    </submittedName>
</protein>